<organism evidence="2 3">
    <name type="scientific">Leptolyngbya iicbica LK</name>
    <dbReference type="NCBI Taxonomy" id="2294035"/>
    <lineage>
        <taxon>Bacteria</taxon>
        <taxon>Bacillati</taxon>
        <taxon>Cyanobacteriota</taxon>
        <taxon>Cyanophyceae</taxon>
        <taxon>Leptolyngbyales</taxon>
        <taxon>Leptolyngbyaceae</taxon>
        <taxon>Leptolyngbya group</taxon>
        <taxon>Leptolyngbya</taxon>
        <taxon>Leptolyngbya iicbica</taxon>
    </lineage>
</organism>
<evidence type="ECO:0000313" key="2">
    <source>
        <dbReference type="EMBL" id="RZM74092.1"/>
    </source>
</evidence>
<keyword evidence="1" id="KW-1133">Transmembrane helix</keyword>
<keyword evidence="1" id="KW-0812">Transmembrane</keyword>
<dbReference type="RefSeq" id="WP_130199593.1">
    <property type="nucleotide sequence ID" value="NZ_QVFV01000016.1"/>
</dbReference>
<gene>
    <name evidence="2" type="ORF">DYY88_23895</name>
</gene>
<dbReference type="AlphaFoldDB" id="A0A4Q7E0F3"/>
<evidence type="ECO:0008006" key="4">
    <source>
        <dbReference type="Google" id="ProtNLM"/>
    </source>
</evidence>
<evidence type="ECO:0000256" key="1">
    <source>
        <dbReference type="SAM" id="Phobius"/>
    </source>
</evidence>
<name>A0A4Q7E0F3_9CYAN</name>
<keyword evidence="3" id="KW-1185">Reference proteome</keyword>
<feature type="transmembrane region" description="Helical" evidence="1">
    <location>
        <begin position="130"/>
        <end position="152"/>
    </location>
</feature>
<sequence>MADEHIKAAIEVYTRQHEFYAEQTALALQFPIKLILTLNSSAVAASLLLVREAIGSNTKQPIIDAVRSSFWAFGGGIVCVLIASWFQWQLYAFIMHRKRTLLRNAISAADWNAAMSPFYNEPSASSKTSLHNWCFVFVVLSFVSFLAGAYILGSRL</sequence>
<protein>
    <recommendedName>
        <fullName evidence="4">DUF202 domain-containing protein</fullName>
    </recommendedName>
</protein>
<dbReference type="Proteomes" id="UP000292459">
    <property type="component" value="Unassembled WGS sequence"/>
</dbReference>
<reference evidence="2 3" key="1">
    <citation type="submission" date="2018-11" db="EMBL/GenBank/DDBJ databases">
        <title>Whole genome sequencing of an environmental sample.</title>
        <authorList>
            <person name="Sarangi A.N."/>
            <person name="Singh D."/>
            <person name="Tripathy S."/>
        </authorList>
    </citation>
    <scope>NUCLEOTIDE SEQUENCE [LARGE SCALE GENOMIC DNA]</scope>
    <source>
        <strain evidence="2 3">Lakshadweep</strain>
    </source>
</reference>
<dbReference type="EMBL" id="QVFV01000016">
    <property type="protein sequence ID" value="RZM74092.1"/>
    <property type="molecule type" value="Genomic_DNA"/>
</dbReference>
<accession>A0A4Q7E0F3</accession>
<keyword evidence="1" id="KW-0472">Membrane</keyword>
<comment type="caution">
    <text evidence="2">The sequence shown here is derived from an EMBL/GenBank/DDBJ whole genome shotgun (WGS) entry which is preliminary data.</text>
</comment>
<feature type="transmembrane region" description="Helical" evidence="1">
    <location>
        <begin position="70"/>
        <end position="88"/>
    </location>
</feature>
<proteinExistence type="predicted"/>
<evidence type="ECO:0000313" key="3">
    <source>
        <dbReference type="Proteomes" id="UP000292459"/>
    </source>
</evidence>
<dbReference type="OrthoDB" id="9893670at2"/>